<dbReference type="Proteomes" id="UP000294843">
    <property type="component" value="Unassembled WGS sequence"/>
</dbReference>
<dbReference type="GO" id="GO:0046872">
    <property type="term" value="F:metal ion binding"/>
    <property type="evidence" value="ECO:0007669"/>
    <property type="project" value="UniProtKB-KW"/>
</dbReference>
<comment type="caution">
    <text evidence="7">The sequence shown here is derived from an EMBL/GenBank/DDBJ whole genome shotgun (WGS) entry which is preliminary data.</text>
</comment>
<name>A0A4R6C396_9STAP</name>
<dbReference type="PANTHER" id="PTHR12001:SF69">
    <property type="entry name" value="ALL TRANS-POLYPRENYL-DIPHOSPHATE SYNTHASE PDSS1"/>
    <property type="match status" value="1"/>
</dbReference>
<dbReference type="RefSeq" id="WP_133450675.1">
    <property type="nucleotide sequence ID" value="NZ_SCWF01000001.1"/>
</dbReference>
<dbReference type="InterPro" id="IPR008949">
    <property type="entry name" value="Isoprenoid_synthase_dom_sf"/>
</dbReference>
<evidence type="ECO:0000256" key="5">
    <source>
        <dbReference type="ARBA" id="ARBA00022842"/>
    </source>
</evidence>
<keyword evidence="4" id="KW-0479">Metal-binding</keyword>
<evidence type="ECO:0000256" key="6">
    <source>
        <dbReference type="RuleBase" id="RU004466"/>
    </source>
</evidence>
<dbReference type="InterPro" id="IPR000092">
    <property type="entry name" value="Polyprenyl_synt"/>
</dbReference>
<evidence type="ECO:0000256" key="2">
    <source>
        <dbReference type="ARBA" id="ARBA00006706"/>
    </source>
</evidence>
<dbReference type="NCBIfam" id="NF045628">
    <property type="entry name" value="HxpDPsynlarge"/>
    <property type="match status" value="1"/>
</dbReference>
<organism evidence="7 8">
    <name type="scientific">Macrococcus bovicus</name>
    <dbReference type="NCBI Taxonomy" id="69968"/>
    <lineage>
        <taxon>Bacteria</taxon>
        <taxon>Bacillati</taxon>
        <taxon>Bacillota</taxon>
        <taxon>Bacilli</taxon>
        <taxon>Bacillales</taxon>
        <taxon>Staphylococcaceae</taxon>
        <taxon>Macrococcus</taxon>
    </lineage>
</organism>
<dbReference type="SUPFAM" id="SSF48576">
    <property type="entry name" value="Terpenoid synthases"/>
    <property type="match status" value="1"/>
</dbReference>
<evidence type="ECO:0000256" key="3">
    <source>
        <dbReference type="ARBA" id="ARBA00022679"/>
    </source>
</evidence>
<evidence type="ECO:0000256" key="4">
    <source>
        <dbReference type="ARBA" id="ARBA00022723"/>
    </source>
</evidence>
<dbReference type="CDD" id="cd00685">
    <property type="entry name" value="Trans_IPPS_HT"/>
    <property type="match status" value="1"/>
</dbReference>
<evidence type="ECO:0000256" key="1">
    <source>
        <dbReference type="ARBA" id="ARBA00001946"/>
    </source>
</evidence>
<dbReference type="InterPro" id="IPR054985">
    <property type="entry name" value="HxpDPsynlarge"/>
</dbReference>
<gene>
    <name evidence="7" type="ORF">ERX55_00755</name>
</gene>
<sequence>MLKGQIKEVEAIINDIISRDESTINAASAHILSSGGKRIRPYFVLLSGGFGQERETELIKTAAALEIVHMASLVHDDYIDNSSKRRGKDAIHEVWDGQTAVRTGHYLLASALQLISDIDNPDFHHYFSDIILEVCYGEFDQLSDRYDAAVSLTDYLRRINRKTAVLIEASCKLGAMSTGSDAKTVFHLARFGHFMGMSYQIIDDILDYTSSEAVLGKPVGSDIRNGHVTLPLMYAASDADVRKMLSLLSPDQPDDYFNQLIEHVNTRGIEPAAAISRKYAEKAAYHLLKLPDTDDRRQMEKLLVKMTKRIF</sequence>
<keyword evidence="8" id="KW-1185">Reference proteome</keyword>
<evidence type="ECO:0000313" key="7">
    <source>
        <dbReference type="EMBL" id="TDM15466.1"/>
    </source>
</evidence>
<dbReference type="Gene3D" id="1.10.600.10">
    <property type="entry name" value="Farnesyl Diphosphate Synthase"/>
    <property type="match status" value="1"/>
</dbReference>
<evidence type="ECO:0000313" key="8">
    <source>
        <dbReference type="Proteomes" id="UP000294843"/>
    </source>
</evidence>
<dbReference type="PANTHER" id="PTHR12001">
    <property type="entry name" value="GERANYLGERANYL PYROPHOSPHATE SYNTHASE"/>
    <property type="match status" value="1"/>
</dbReference>
<reference evidence="7 8" key="1">
    <citation type="submission" date="2019-01" db="EMBL/GenBank/DDBJ databases">
        <title>Draft genome sequences of the type strains of six Macrococcus species.</title>
        <authorList>
            <person name="Mazhar S."/>
            <person name="Altermann E."/>
            <person name="Hill C."/>
            <person name="Mcauliffe O."/>
        </authorList>
    </citation>
    <scope>NUCLEOTIDE SEQUENCE [LARGE SCALE GENOMIC DNA]</scope>
    <source>
        <strain evidence="7 8">ATCC 51825</strain>
    </source>
</reference>
<dbReference type="Pfam" id="PF00348">
    <property type="entry name" value="polyprenyl_synt"/>
    <property type="match status" value="1"/>
</dbReference>
<dbReference type="EMBL" id="SCWF01000001">
    <property type="protein sequence ID" value="TDM15466.1"/>
    <property type="molecule type" value="Genomic_DNA"/>
</dbReference>
<proteinExistence type="inferred from homology"/>
<dbReference type="GO" id="GO:0008299">
    <property type="term" value="P:isoprenoid biosynthetic process"/>
    <property type="evidence" value="ECO:0007669"/>
    <property type="project" value="InterPro"/>
</dbReference>
<dbReference type="AlphaFoldDB" id="A0A4R6C396"/>
<dbReference type="OrthoDB" id="9805316at2"/>
<dbReference type="PROSITE" id="PS00723">
    <property type="entry name" value="POLYPRENYL_SYNTHASE_1"/>
    <property type="match status" value="1"/>
</dbReference>
<dbReference type="PROSITE" id="PS00444">
    <property type="entry name" value="POLYPRENYL_SYNTHASE_2"/>
    <property type="match status" value="1"/>
</dbReference>
<dbReference type="GO" id="GO:0004659">
    <property type="term" value="F:prenyltransferase activity"/>
    <property type="evidence" value="ECO:0007669"/>
    <property type="project" value="InterPro"/>
</dbReference>
<comment type="similarity">
    <text evidence="2 6">Belongs to the FPP/GGPP synthase family.</text>
</comment>
<comment type="cofactor">
    <cofactor evidence="1">
        <name>Mg(2+)</name>
        <dbReference type="ChEBI" id="CHEBI:18420"/>
    </cofactor>
</comment>
<keyword evidence="3 6" id="KW-0808">Transferase</keyword>
<dbReference type="SFLD" id="SFLDS00005">
    <property type="entry name" value="Isoprenoid_Synthase_Type_I"/>
    <property type="match status" value="1"/>
</dbReference>
<keyword evidence="5" id="KW-0460">Magnesium</keyword>
<dbReference type="InterPro" id="IPR033749">
    <property type="entry name" value="Polyprenyl_synt_CS"/>
</dbReference>
<protein>
    <submittedName>
        <fullName evidence="7">Heptaprenyl diphosphate synthase</fullName>
    </submittedName>
</protein>
<accession>A0A4R6C396</accession>